<protein>
    <submittedName>
        <fullName evidence="1">Uncharacterized protein</fullName>
    </submittedName>
</protein>
<organism evidence="1">
    <name type="scientific">Anguilla anguilla</name>
    <name type="common">European freshwater eel</name>
    <name type="synonym">Muraena anguilla</name>
    <dbReference type="NCBI Taxonomy" id="7936"/>
    <lineage>
        <taxon>Eukaryota</taxon>
        <taxon>Metazoa</taxon>
        <taxon>Chordata</taxon>
        <taxon>Craniata</taxon>
        <taxon>Vertebrata</taxon>
        <taxon>Euteleostomi</taxon>
        <taxon>Actinopterygii</taxon>
        <taxon>Neopterygii</taxon>
        <taxon>Teleostei</taxon>
        <taxon>Anguilliformes</taxon>
        <taxon>Anguillidae</taxon>
        <taxon>Anguilla</taxon>
    </lineage>
</organism>
<proteinExistence type="predicted"/>
<dbReference type="AlphaFoldDB" id="A0A0E9PY97"/>
<sequence length="18" mass="2055">MTLILLISCHLQKNRNTG</sequence>
<dbReference type="EMBL" id="GBXM01096849">
    <property type="protein sequence ID" value="JAH11728.1"/>
    <property type="molecule type" value="Transcribed_RNA"/>
</dbReference>
<name>A0A0E9PY97_ANGAN</name>
<evidence type="ECO:0000313" key="1">
    <source>
        <dbReference type="EMBL" id="JAH09237.1"/>
    </source>
</evidence>
<reference evidence="1" key="1">
    <citation type="submission" date="2014-11" db="EMBL/GenBank/DDBJ databases">
        <authorList>
            <person name="Amaro Gonzalez C."/>
        </authorList>
    </citation>
    <scope>NUCLEOTIDE SEQUENCE</scope>
</reference>
<reference evidence="1" key="2">
    <citation type="journal article" date="2015" name="Fish Shellfish Immunol.">
        <title>Early steps in the European eel (Anguilla anguilla)-Vibrio vulnificus interaction in the gills: Role of the RtxA13 toxin.</title>
        <authorList>
            <person name="Callol A."/>
            <person name="Pajuelo D."/>
            <person name="Ebbesson L."/>
            <person name="Teles M."/>
            <person name="MacKenzie S."/>
            <person name="Amaro C."/>
        </authorList>
    </citation>
    <scope>NUCLEOTIDE SEQUENCE</scope>
</reference>
<accession>A0A0E9PY97</accession>
<dbReference type="EMBL" id="GBXM01099340">
    <property type="protein sequence ID" value="JAH09237.1"/>
    <property type="molecule type" value="Transcribed_RNA"/>
</dbReference>